<organism evidence="3 4">
    <name type="scientific">Steroidobacter agaridevorans</name>
    <dbReference type="NCBI Taxonomy" id="2695856"/>
    <lineage>
        <taxon>Bacteria</taxon>
        <taxon>Pseudomonadati</taxon>
        <taxon>Pseudomonadota</taxon>
        <taxon>Gammaproteobacteria</taxon>
        <taxon>Steroidobacterales</taxon>
        <taxon>Steroidobacteraceae</taxon>
        <taxon>Steroidobacter</taxon>
    </lineage>
</organism>
<proteinExistence type="predicted"/>
<dbReference type="InterPro" id="IPR007527">
    <property type="entry name" value="Znf_SWIM"/>
</dbReference>
<reference evidence="4" key="1">
    <citation type="submission" date="2020-01" db="EMBL/GenBank/DDBJ databases">
        <title>'Steroidobacter agaridevorans' sp. nov., agar-degrading bacteria isolated from rhizosphere soils.</title>
        <authorList>
            <person name="Ikenaga M."/>
            <person name="Kataoka M."/>
            <person name="Murouchi A."/>
            <person name="Katsuragi S."/>
            <person name="Sakai M."/>
        </authorList>
    </citation>
    <scope>NUCLEOTIDE SEQUENCE [LARGE SCALE GENOMIC DNA]</scope>
    <source>
        <strain evidence="4">YU21-B</strain>
    </source>
</reference>
<evidence type="ECO:0000259" key="2">
    <source>
        <dbReference type="PROSITE" id="PS50966"/>
    </source>
</evidence>
<dbReference type="GO" id="GO:0008270">
    <property type="term" value="F:zinc ion binding"/>
    <property type="evidence" value="ECO:0007669"/>
    <property type="project" value="UniProtKB-KW"/>
</dbReference>
<sequence length="498" mass="55600">MFASITYASPSAFISTRDRADLSISASETRPVSFHGEVVRNGFNLRIALRALGEAIWSEDVWESQADYESRILDPVITVHPDRLWFEAFSQDMSAYCALIVEPDSFRMEAAPSYGTTNIDFTAWLWGALGEMRTSRRTHFRVGAGGFEVSTASAGGRFESKVDIPDAWVRGFLQVQGAMALPGTRLSARAVDVLSAIRFLRFNKAKVSPRALRYEFEPDQCAKLVLEPWDHVVPLEGATHGYTEKRVIRTWGRRRLRLIEPLLPFADRVDVYLKGRALPSFYAVKLPGMTFLLGLSSFAGEGGFGGSSGFDLTTPTQDATHESAVLRVLAPAFHLGTAEVAERAGIPLADVSKTLTSLSYAGRVMYDLEAQRWRYRELFDPPIDAARFYPPDPRREAAAQLIKDGVSDIDVTAEDDRKVRKYSDPNTGEKIVRELVFRQWRITGHCAKEQTTIVVNAEERIIFGQCGCDFFKEHVLNRGPCAHMLALYQASASQRVVQ</sequence>
<evidence type="ECO:0000256" key="1">
    <source>
        <dbReference type="PROSITE-ProRule" id="PRU00325"/>
    </source>
</evidence>
<evidence type="ECO:0000313" key="4">
    <source>
        <dbReference type="Proteomes" id="UP000445000"/>
    </source>
</evidence>
<dbReference type="PROSITE" id="PS50966">
    <property type="entry name" value="ZF_SWIM"/>
    <property type="match status" value="1"/>
</dbReference>
<keyword evidence="1" id="KW-0479">Metal-binding</keyword>
<dbReference type="Proteomes" id="UP000445000">
    <property type="component" value="Unassembled WGS sequence"/>
</dbReference>
<feature type="domain" description="SWIM-type" evidence="2">
    <location>
        <begin position="451"/>
        <end position="492"/>
    </location>
</feature>
<dbReference type="RefSeq" id="WP_161815396.1">
    <property type="nucleotide sequence ID" value="NZ_BLJN01000007.1"/>
</dbReference>
<dbReference type="AlphaFoldDB" id="A0A829YM38"/>
<comment type="caution">
    <text evidence="3">The sequence shown here is derived from an EMBL/GenBank/DDBJ whole genome shotgun (WGS) entry which is preliminary data.</text>
</comment>
<keyword evidence="1" id="KW-0862">Zinc</keyword>
<protein>
    <recommendedName>
        <fullName evidence="2">SWIM-type domain-containing protein</fullName>
    </recommendedName>
</protein>
<evidence type="ECO:0000313" key="3">
    <source>
        <dbReference type="EMBL" id="GFE83768.1"/>
    </source>
</evidence>
<keyword evidence="4" id="KW-1185">Reference proteome</keyword>
<accession>A0A829YM38</accession>
<dbReference type="EMBL" id="BLJN01000007">
    <property type="protein sequence ID" value="GFE83768.1"/>
    <property type="molecule type" value="Genomic_DNA"/>
</dbReference>
<gene>
    <name evidence="3" type="ORF">GCM10011487_57680</name>
</gene>
<name>A0A829YM38_9GAMM</name>
<keyword evidence="1" id="KW-0863">Zinc-finger</keyword>